<dbReference type="Proteomes" id="UP000319383">
    <property type="component" value="Chromosome"/>
</dbReference>
<gene>
    <name evidence="2" type="ORF">Mal52_61500</name>
</gene>
<feature type="domain" description="VWFA" evidence="1">
    <location>
        <begin position="168"/>
        <end position="373"/>
    </location>
</feature>
<dbReference type="RefSeq" id="WP_145380413.1">
    <property type="nucleotide sequence ID" value="NZ_CP036276.1"/>
</dbReference>
<dbReference type="SUPFAM" id="SSF53300">
    <property type="entry name" value="vWA-like"/>
    <property type="match status" value="1"/>
</dbReference>
<proteinExistence type="predicted"/>
<dbReference type="InterPro" id="IPR002035">
    <property type="entry name" value="VWF_A"/>
</dbReference>
<evidence type="ECO:0000313" key="3">
    <source>
        <dbReference type="Proteomes" id="UP000319383"/>
    </source>
</evidence>
<keyword evidence="3" id="KW-1185">Reference proteome</keyword>
<dbReference type="Gene3D" id="3.40.50.410">
    <property type="entry name" value="von Willebrand factor, type A domain"/>
    <property type="match status" value="1"/>
</dbReference>
<reference evidence="2 3" key="1">
    <citation type="submission" date="2019-02" db="EMBL/GenBank/DDBJ databases">
        <title>Deep-cultivation of Planctomycetes and their phenomic and genomic characterization uncovers novel biology.</title>
        <authorList>
            <person name="Wiegand S."/>
            <person name="Jogler M."/>
            <person name="Boedeker C."/>
            <person name="Pinto D."/>
            <person name="Vollmers J."/>
            <person name="Rivas-Marin E."/>
            <person name="Kohn T."/>
            <person name="Peeters S.H."/>
            <person name="Heuer A."/>
            <person name="Rast P."/>
            <person name="Oberbeckmann S."/>
            <person name="Bunk B."/>
            <person name="Jeske O."/>
            <person name="Meyerdierks A."/>
            <person name="Storesund J.E."/>
            <person name="Kallscheuer N."/>
            <person name="Luecker S."/>
            <person name="Lage O.M."/>
            <person name="Pohl T."/>
            <person name="Merkel B.J."/>
            <person name="Hornburger P."/>
            <person name="Mueller R.-W."/>
            <person name="Bruemmer F."/>
            <person name="Labrenz M."/>
            <person name="Spormann A.M."/>
            <person name="Op den Camp H."/>
            <person name="Overmann J."/>
            <person name="Amann R."/>
            <person name="Jetten M.S.M."/>
            <person name="Mascher T."/>
            <person name="Medema M.H."/>
            <person name="Devos D.P."/>
            <person name="Kaster A.-K."/>
            <person name="Ovreas L."/>
            <person name="Rohde M."/>
            <person name="Galperin M.Y."/>
            <person name="Jogler C."/>
        </authorList>
    </citation>
    <scope>NUCLEOTIDE SEQUENCE [LARGE SCALE GENOMIC DNA]</scope>
    <source>
        <strain evidence="2 3">Mal52</strain>
    </source>
</reference>
<dbReference type="EMBL" id="CP036276">
    <property type="protein sequence ID" value="QDU47615.1"/>
    <property type="molecule type" value="Genomic_DNA"/>
</dbReference>
<evidence type="ECO:0000313" key="2">
    <source>
        <dbReference type="EMBL" id="QDU47615.1"/>
    </source>
</evidence>
<dbReference type="Pfam" id="PF13400">
    <property type="entry name" value="Tad"/>
    <property type="match status" value="1"/>
</dbReference>
<dbReference type="InterPro" id="IPR028087">
    <property type="entry name" value="Tad_N"/>
</dbReference>
<sequence>MYKLRRMVASKNESSNRRGAMAVLVGAMLVVFVAAVAFSVDVAYMQLCRTELQVSTDAAARAAGEALTRSQDMEAARQAARDLAAVNLVAMQPLLLDDADIIPGNSDFQENGSWAFTPQGTPINSIRVIGRRTRTSPSGSIGLYFAKIFDQDDFEVTRASTVVRLDRDICIVVDRSGSMKWDVEGETAWTSSNMYRFEIPPEPDSRWVALSVATKAFTEALGQTPQVEWVGLVSYASDYTNFGVHNHRVDIDQELTENHALIDSAMDDITARIFNGATDIAAGIDSGKSVLLDPDHSRPFAVKTMILMSDGHPTSGGDPLVSANYASQNNITIHTISFGEADLNLMQQIATAGGGQHFHALDADSLKAIFKKIALTIPVTFTE</sequence>
<evidence type="ECO:0000259" key="1">
    <source>
        <dbReference type="PROSITE" id="PS50234"/>
    </source>
</evidence>
<protein>
    <submittedName>
        <fullName evidence="2">von Willebrand factor type A domain protein</fullName>
    </submittedName>
</protein>
<dbReference type="CDD" id="cd00198">
    <property type="entry name" value="vWFA"/>
    <property type="match status" value="1"/>
</dbReference>
<accession>A0A517ZYP5</accession>
<dbReference type="SMART" id="SM00327">
    <property type="entry name" value="VWA"/>
    <property type="match status" value="1"/>
</dbReference>
<organism evidence="2 3">
    <name type="scientific">Symmachiella dynata</name>
    <dbReference type="NCBI Taxonomy" id="2527995"/>
    <lineage>
        <taxon>Bacteria</taxon>
        <taxon>Pseudomonadati</taxon>
        <taxon>Planctomycetota</taxon>
        <taxon>Planctomycetia</taxon>
        <taxon>Planctomycetales</taxon>
        <taxon>Planctomycetaceae</taxon>
        <taxon>Symmachiella</taxon>
    </lineage>
</organism>
<name>A0A517ZYP5_9PLAN</name>
<dbReference type="AlphaFoldDB" id="A0A517ZYP5"/>
<dbReference type="Pfam" id="PF00092">
    <property type="entry name" value="VWA"/>
    <property type="match status" value="1"/>
</dbReference>
<dbReference type="PROSITE" id="PS50234">
    <property type="entry name" value="VWFA"/>
    <property type="match status" value="1"/>
</dbReference>
<dbReference type="KEGG" id="sdyn:Mal52_61500"/>
<dbReference type="InterPro" id="IPR036465">
    <property type="entry name" value="vWFA_dom_sf"/>
</dbReference>